<feature type="compositionally biased region" description="Polar residues" evidence="1">
    <location>
        <begin position="119"/>
        <end position="131"/>
    </location>
</feature>
<accession>C3ZPN3</accession>
<dbReference type="AlphaFoldDB" id="C3ZPN3"/>
<feature type="compositionally biased region" description="Polar residues" evidence="1">
    <location>
        <begin position="283"/>
        <end position="294"/>
    </location>
</feature>
<feature type="region of interest" description="Disordered" evidence="1">
    <location>
        <begin position="100"/>
        <end position="139"/>
    </location>
</feature>
<feature type="compositionally biased region" description="Basic residues" evidence="1">
    <location>
        <begin position="335"/>
        <end position="345"/>
    </location>
</feature>
<dbReference type="InParanoid" id="C3ZPN3"/>
<evidence type="ECO:0000256" key="1">
    <source>
        <dbReference type="SAM" id="MobiDB-lite"/>
    </source>
</evidence>
<proteinExistence type="predicted"/>
<dbReference type="EMBL" id="GG666658">
    <property type="protein sequence ID" value="EEN45530.1"/>
    <property type="molecule type" value="Genomic_DNA"/>
</dbReference>
<reference evidence="2" key="1">
    <citation type="journal article" date="2008" name="Nature">
        <title>The amphioxus genome and the evolution of the chordate karyotype.</title>
        <authorList>
            <consortium name="US DOE Joint Genome Institute (JGI-PGF)"/>
            <person name="Putnam N.H."/>
            <person name="Butts T."/>
            <person name="Ferrier D.E.K."/>
            <person name="Furlong R.F."/>
            <person name="Hellsten U."/>
            <person name="Kawashima T."/>
            <person name="Robinson-Rechavi M."/>
            <person name="Shoguchi E."/>
            <person name="Terry A."/>
            <person name="Yu J.-K."/>
            <person name="Benito-Gutierrez E.L."/>
            <person name="Dubchak I."/>
            <person name="Garcia-Fernandez J."/>
            <person name="Gibson-Brown J.J."/>
            <person name="Grigoriev I.V."/>
            <person name="Horton A.C."/>
            <person name="de Jong P.J."/>
            <person name="Jurka J."/>
            <person name="Kapitonov V.V."/>
            <person name="Kohara Y."/>
            <person name="Kuroki Y."/>
            <person name="Lindquist E."/>
            <person name="Lucas S."/>
            <person name="Osoegawa K."/>
            <person name="Pennacchio L.A."/>
            <person name="Salamov A.A."/>
            <person name="Satou Y."/>
            <person name="Sauka-Spengler T."/>
            <person name="Schmutz J."/>
            <person name="Shin-I T."/>
            <person name="Toyoda A."/>
            <person name="Bronner-Fraser M."/>
            <person name="Fujiyama A."/>
            <person name="Holland L.Z."/>
            <person name="Holland P.W.H."/>
            <person name="Satoh N."/>
            <person name="Rokhsar D.S."/>
        </authorList>
    </citation>
    <scope>NUCLEOTIDE SEQUENCE [LARGE SCALE GENOMIC DNA]</scope>
    <source>
        <strain evidence="2">S238N-H82</strain>
        <tissue evidence="2">Testes</tissue>
    </source>
</reference>
<sequence>MDIYNEIFGVTHALAEELFTKGDMILSAGEVFHMTPMQLHAISTRLQMPISPCHPILVTMAYRRLLELQESHQLFRAPSPPPDPNTVNKVLLALERETRNLQQEASQDREVRCHRPQRPSVNNKNRYSRTSPTDEERDRALDQHAERMYQRKLQTQMFGEDLSTSKLPTKKQGKKVRAPEKLQQIKEEHLNTVPYRHEHQRLRMARTTAMFGEDLSRKSSTRRAPAQPSLVGAQKSEGMMGEERRQYRMYPDDDEETVYVTLEERRPHRRKQTAAMDSEKTSTKLPSLTPQRHSLTGKRTAADSTVSDCPMLMKEPKPPVVAKSDNSMATENLQTKKRASHRRTRDSRALKRRCESPSGPVRSKH</sequence>
<feature type="region of interest" description="Disordered" evidence="1">
    <location>
        <begin position="213"/>
        <end position="243"/>
    </location>
</feature>
<name>C3ZPN3_BRAFL</name>
<gene>
    <name evidence="2" type="ORF">BRAFLDRAFT_88390</name>
</gene>
<feature type="compositionally biased region" description="Polar residues" evidence="1">
    <location>
        <begin position="324"/>
        <end position="333"/>
    </location>
</feature>
<organism>
    <name type="scientific">Branchiostoma floridae</name>
    <name type="common">Florida lancelet</name>
    <name type="synonym">Amphioxus</name>
    <dbReference type="NCBI Taxonomy" id="7739"/>
    <lineage>
        <taxon>Eukaryota</taxon>
        <taxon>Metazoa</taxon>
        <taxon>Chordata</taxon>
        <taxon>Cephalochordata</taxon>
        <taxon>Leptocardii</taxon>
        <taxon>Amphioxiformes</taxon>
        <taxon>Branchiostomatidae</taxon>
        <taxon>Branchiostoma</taxon>
    </lineage>
</organism>
<feature type="region of interest" description="Disordered" evidence="1">
    <location>
        <begin position="262"/>
        <end position="365"/>
    </location>
</feature>
<protein>
    <submittedName>
        <fullName evidence="2">Uncharacterized protein</fullName>
    </submittedName>
</protein>
<feature type="compositionally biased region" description="Basic and acidic residues" evidence="1">
    <location>
        <begin position="346"/>
        <end position="355"/>
    </location>
</feature>
<evidence type="ECO:0000313" key="2">
    <source>
        <dbReference type="EMBL" id="EEN45530.1"/>
    </source>
</evidence>